<organism evidence="2 3">
    <name type="scientific">Collinsella tanakaei</name>
    <dbReference type="NCBI Taxonomy" id="626935"/>
    <lineage>
        <taxon>Bacteria</taxon>
        <taxon>Bacillati</taxon>
        <taxon>Actinomycetota</taxon>
        <taxon>Coriobacteriia</taxon>
        <taxon>Coriobacteriales</taxon>
        <taxon>Coriobacteriaceae</taxon>
        <taxon>Collinsella</taxon>
    </lineage>
</organism>
<keyword evidence="1" id="KW-0812">Transmembrane</keyword>
<keyword evidence="1" id="KW-1133">Transmembrane helix</keyword>
<gene>
    <name evidence="2" type="ORF">DXC81_05990</name>
</gene>
<sequence>MLSDNKAKLVKKCYLVPKIARYSLLSLFPTGAAAILLVMIDNIALGSNGLGNLQLIAISSIMIAEGILTIACGLSAKATLRSERWRAIERETHGGPTGPDSVSGLNVFALMDLLGSSAAIIAREQGIALPRQGRAAAAVFLAPILLLVLAFTPRFIDSAAQASSAQNSAAQTLSAFQDALKSGVSYVMADDPLERRQDSGYQVSGNVTDQDGDIVAHISIETDSQGAVDGVAYTASVDIEKTAQENLAFADENIDRLHELIADVDAPQVAAGLFNKPQLPAEFRESFLAGDYYTPLDVDLDNTGDLRAWATFSTDSRDEFDEYSSPRISIFLQANR</sequence>
<keyword evidence="1" id="KW-0472">Membrane</keyword>
<feature type="transmembrane region" description="Helical" evidence="1">
    <location>
        <begin position="135"/>
        <end position="156"/>
    </location>
</feature>
<evidence type="ECO:0000313" key="3">
    <source>
        <dbReference type="Proteomes" id="UP000260943"/>
    </source>
</evidence>
<dbReference type="RefSeq" id="WP_117679633.1">
    <property type="nucleotide sequence ID" value="NZ_QSRJ01000006.1"/>
</dbReference>
<name>A0A3E4QSG4_9ACTN</name>
<evidence type="ECO:0000256" key="1">
    <source>
        <dbReference type="SAM" id="Phobius"/>
    </source>
</evidence>
<comment type="caution">
    <text evidence="2">The sequence shown here is derived from an EMBL/GenBank/DDBJ whole genome shotgun (WGS) entry which is preliminary data.</text>
</comment>
<accession>A0A3E4QSG4</accession>
<evidence type="ECO:0000313" key="2">
    <source>
        <dbReference type="EMBL" id="RGL10135.1"/>
    </source>
</evidence>
<dbReference type="EMBL" id="QSRJ01000006">
    <property type="protein sequence ID" value="RGL10135.1"/>
    <property type="molecule type" value="Genomic_DNA"/>
</dbReference>
<proteinExistence type="predicted"/>
<dbReference type="Proteomes" id="UP000260943">
    <property type="component" value="Unassembled WGS sequence"/>
</dbReference>
<feature type="transmembrane region" description="Helical" evidence="1">
    <location>
        <begin position="52"/>
        <end position="76"/>
    </location>
</feature>
<reference evidence="2 3" key="1">
    <citation type="submission" date="2018-08" db="EMBL/GenBank/DDBJ databases">
        <title>A genome reference for cultivated species of the human gut microbiota.</title>
        <authorList>
            <person name="Zou Y."/>
            <person name="Xue W."/>
            <person name="Luo G."/>
        </authorList>
    </citation>
    <scope>NUCLEOTIDE SEQUENCE [LARGE SCALE GENOMIC DNA]</scope>
    <source>
        <strain evidence="2 3">TF08-14</strain>
    </source>
</reference>
<feature type="transmembrane region" description="Helical" evidence="1">
    <location>
        <begin position="21"/>
        <end position="40"/>
    </location>
</feature>
<protein>
    <submittedName>
        <fullName evidence="2">Uncharacterized protein</fullName>
    </submittedName>
</protein>
<dbReference type="AlphaFoldDB" id="A0A3E4QSG4"/>